<evidence type="ECO:0000256" key="2">
    <source>
        <dbReference type="ARBA" id="ARBA00004765"/>
    </source>
</evidence>
<evidence type="ECO:0000256" key="5">
    <source>
        <dbReference type="ARBA" id="ARBA00013432"/>
    </source>
</evidence>
<evidence type="ECO:0000256" key="10">
    <source>
        <dbReference type="SAM" id="MobiDB-lite"/>
    </source>
</evidence>
<dbReference type="PANTHER" id="PTHR12563:SF17">
    <property type="entry name" value="DIHYDROXYACETONE PHOSPHATE ACYLTRANSFERASE"/>
    <property type="match status" value="1"/>
</dbReference>
<dbReference type="CDD" id="cd07993">
    <property type="entry name" value="LPLAT_DHAPAT-like"/>
    <property type="match status" value="1"/>
</dbReference>
<evidence type="ECO:0000256" key="1">
    <source>
        <dbReference type="ARBA" id="ARBA00004184"/>
    </source>
</evidence>
<comment type="similarity">
    <text evidence="3">Belongs to the GPAT/DAPAT family.</text>
</comment>
<dbReference type="PANTHER" id="PTHR12563">
    <property type="entry name" value="GLYCEROL-3-PHOSPHATE ACYLTRANSFERASE"/>
    <property type="match status" value="1"/>
</dbReference>
<comment type="subcellular location">
    <subcellularLocation>
        <location evidence="1">Endomembrane system</location>
        <topology evidence="1">Peripheral membrane protein</topology>
    </subcellularLocation>
</comment>
<comment type="pathway">
    <text evidence="2">Phospholipid metabolism; CDP-diacylglycerol biosynthesis; CDP-diacylglycerol from sn-glycerol 3-phosphate: step 1/3.</text>
</comment>
<keyword evidence="13" id="KW-1185">Reference proteome</keyword>
<feature type="domain" description="Phospholipid/glycerol acyltransferase" evidence="11">
    <location>
        <begin position="324"/>
        <end position="451"/>
    </location>
</feature>
<gene>
    <name evidence="12" type="primary">plsB</name>
    <name evidence="12" type="ORF">AMPC_11750</name>
</gene>
<dbReference type="EMBL" id="AP025592">
    <property type="protein sequence ID" value="BDG08062.1"/>
    <property type="molecule type" value="Genomic_DNA"/>
</dbReference>
<protein>
    <recommendedName>
        <fullName evidence="5">Glycerol-3-phosphate acyltransferase</fullName>
        <ecNumber evidence="4">2.3.1.15</ecNumber>
    </recommendedName>
</protein>
<name>A0ABM7X889_9BACT</name>
<dbReference type="Proteomes" id="UP001162734">
    <property type="component" value="Chromosome"/>
</dbReference>
<evidence type="ECO:0000313" key="12">
    <source>
        <dbReference type="EMBL" id="BDG08062.1"/>
    </source>
</evidence>
<sequence length="860" mass="93859">MDDASGSPSTARAAGAETSRGRGGLLDRWFRPVQVPEEAAGTLADLAARGSLVFVTRAAGLLNFLYLAWLLRRWNLPPLRAALGLRGPLPWLLRIRSSRASVEAALRGRQSTLVFLENGADPFPWLLDVQRRHAGAVFLVPALLLWSRRAKRLEGSFWDILYGSAERPSRFATLAAFVLNYKRALLRLGAPLDLSALIAERGGEPDALLGRKVRGALHHHLARQTRAVVGPALKSPRRMRDKILRDRSLRATMARVAQEAGRPAASVEAEAEKDLAEIASRYSPAFIELLRPILSRIFARLYDRVEVDAAGLARVKRAAAESPIVLCPSHKSHVDYLMLSWLFYVNGITPPHIAAGINLSFWPFGAIARRGGAFFIRRSMKGDRIYTATLRAYVKQLLRDGFPQEFYLEGGRSRTGKLLFPKTGLFSMEVDAWVEGAAQDVLFVPVAVDYERLMEGGSYARELAGGEKQKESLRGLLGTWKVLRRRYGRVYVRFSAPVSLRALAQERLGARAGALAPDEEGAAPASAAARSALPSTTGDKRELVQALANRVAFGIAQAITLTPVGLAATALLSHRRRGLSARELAARVDLLRAVAAQDGAPFAPDLQGAPSDPCRPGPMADALVRLSRERLVEVHEAAGEVIYRVVEEKRPVLDFYRNNVIHRYVSLALAAAAVRALGGDEAGQVRERARFLSRLLKLEFMYQSGLSFDEAFEASVDRLSRLGAVAAEGGRIAPGRDAAVLEFLSEMIRPYLEAYRVAGEAVLAAFSGPGRSAPGEGAPVALDRRALVREAMERGRAGFLSGHVALREALSKATLENAVEWLTQRGALAEAENGRLALDPQWREVELPSLLHEIGRHLGG</sequence>
<dbReference type="Pfam" id="PF01553">
    <property type="entry name" value="Acyltransferase"/>
    <property type="match status" value="1"/>
</dbReference>
<evidence type="ECO:0000256" key="8">
    <source>
        <dbReference type="ARBA" id="ARBA00023315"/>
    </source>
</evidence>
<feature type="compositionally biased region" description="Low complexity" evidence="10">
    <location>
        <begin position="522"/>
        <end position="534"/>
    </location>
</feature>
<feature type="compositionally biased region" description="Polar residues" evidence="10">
    <location>
        <begin position="1"/>
        <end position="10"/>
    </location>
</feature>
<keyword evidence="6" id="KW-0808">Transferase</keyword>
<dbReference type="SUPFAM" id="SSF69593">
    <property type="entry name" value="Glycerol-3-phosphate (1)-acyltransferase"/>
    <property type="match status" value="1"/>
</dbReference>
<evidence type="ECO:0000256" key="3">
    <source>
        <dbReference type="ARBA" id="ARBA00007937"/>
    </source>
</evidence>
<reference evidence="13" key="1">
    <citation type="journal article" date="2022" name="Int. J. Syst. Evol. Microbiol.">
        <title>Anaeromyxobacter oryzae sp. nov., Anaeromyxobacter diazotrophicus sp. nov. and Anaeromyxobacter paludicola sp. nov., isolated from paddy soils.</title>
        <authorList>
            <person name="Itoh H."/>
            <person name="Xu Z."/>
            <person name="Mise K."/>
            <person name="Masuda Y."/>
            <person name="Ushijima N."/>
            <person name="Hayakawa C."/>
            <person name="Shiratori Y."/>
            <person name="Senoo K."/>
        </authorList>
    </citation>
    <scope>NUCLEOTIDE SEQUENCE [LARGE SCALE GENOMIC DNA]</scope>
    <source>
        <strain evidence="13">Red630</strain>
    </source>
</reference>
<evidence type="ECO:0000256" key="4">
    <source>
        <dbReference type="ARBA" id="ARBA00013113"/>
    </source>
</evidence>
<keyword evidence="7" id="KW-0472">Membrane</keyword>
<feature type="region of interest" description="Disordered" evidence="10">
    <location>
        <begin position="515"/>
        <end position="534"/>
    </location>
</feature>
<organism evidence="12 13">
    <name type="scientific">Anaeromyxobacter paludicola</name>
    <dbReference type="NCBI Taxonomy" id="2918171"/>
    <lineage>
        <taxon>Bacteria</taxon>
        <taxon>Pseudomonadati</taxon>
        <taxon>Myxococcota</taxon>
        <taxon>Myxococcia</taxon>
        <taxon>Myxococcales</taxon>
        <taxon>Cystobacterineae</taxon>
        <taxon>Anaeromyxobacteraceae</taxon>
        <taxon>Anaeromyxobacter</taxon>
    </lineage>
</organism>
<evidence type="ECO:0000259" key="11">
    <source>
        <dbReference type="SMART" id="SM00563"/>
    </source>
</evidence>
<dbReference type="InterPro" id="IPR045520">
    <property type="entry name" value="GPAT/DHAPAT_C"/>
</dbReference>
<accession>A0ABM7X889</accession>
<dbReference type="InterPro" id="IPR041728">
    <property type="entry name" value="GPAT/DHAPAT_LPLAT"/>
</dbReference>
<dbReference type="PIRSF" id="PIRSF000437">
    <property type="entry name" value="GPAT_DHAPAT"/>
    <property type="match status" value="1"/>
</dbReference>
<keyword evidence="8 12" id="KW-0012">Acyltransferase</keyword>
<dbReference type="InterPro" id="IPR022284">
    <property type="entry name" value="GPAT/DHAPAT"/>
</dbReference>
<evidence type="ECO:0000256" key="9">
    <source>
        <dbReference type="ARBA" id="ARBA00048427"/>
    </source>
</evidence>
<evidence type="ECO:0000313" key="13">
    <source>
        <dbReference type="Proteomes" id="UP001162734"/>
    </source>
</evidence>
<dbReference type="Pfam" id="PF19277">
    <property type="entry name" value="GPAT_C"/>
    <property type="match status" value="1"/>
</dbReference>
<feature type="region of interest" description="Disordered" evidence="10">
    <location>
        <begin position="1"/>
        <end position="20"/>
    </location>
</feature>
<dbReference type="EC" id="2.3.1.15" evidence="4"/>
<dbReference type="GO" id="GO:0016746">
    <property type="term" value="F:acyltransferase activity"/>
    <property type="evidence" value="ECO:0007669"/>
    <property type="project" value="UniProtKB-KW"/>
</dbReference>
<comment type="catalytic activity">
    <reaction evidence="9">
        <text>sn-glycerol 3-phosphate + an acyl-CoA = a 1-acyl-sn-glycero-3-phosphate + CoA</text>
        <dbReference type="Rhea" id="RHEA:15325"/>
        <dbReference type="ChEBI" id="CHEBI:57287"/>
        <dbReference type="ChEBI" id="CHEBI:57597"/>
        <dbReference type="ChEBI" id="CHEBI:57970"/>
        <dbReference type="ChEBI" id="CHEBI:58342"/>
        <dbReference type="EC" id="2.3.1.15"/>
    </reaction>
</comment>
<evidence type="ECO:0000256" key="6">
    <source>
        <dbReference type="ARBA" id="ARBA00022679"/>
    </source>
</evidence>
<dbReference type="InterPro" id="IPR002123">
    <property type="entry name" value="Plipid/glycerol_acylTrfase"/>
</dbReference>
<dbReference type="SMART" id="SM00563">
    <property type="entry name" value="PlsC"/>
    <property type="match status" value="1"/>
</dbReference>
<evidence type="ECO:0000256" key="7">
    <source>
        <dbReference type="ARBA" id="ARBA00023136"/>
    </source>
</evidence>
<dbReference type="RefSeq" id="WP_248345196.1">
    <property type="nucleotide sequence ID" value="NZ_AP025592.1"/>
</dbReference>
<proteinExistence type="inferred from homology"/>